<dbReference type="RefSeq" id="WP_024623989.1">
    <property type="nucleotide sequence ID" value="NZ_AYGX02000155.1"/>
</dbReference>
<dbReference type="PANTHER" id="PTHR43124">
    <property type="entry name" value="PURINE EFFLUX PUMP PBUE"/>
    <property type="match status" value="1"/>
</dbReference>
<proteinExistence type="predicted"/>
<keyword evidence="4 7" id="KW-0812">Transmembrane</keyword>
<dbReference type="InterPro" id="IPR050189">
    <property type="entry name" value="MFS_Efflux_Transporters"/>
</dbReference>
<dbReference type="Gene3D" id="1.20.1250.20">
    <property type="entry name" value="MFS general substrate transporter like domains"/>
    <property type="match status" value="1"/>
</dbReference>
<keyword evidence="3" id="KW-1003">Cell membrane</keyword>
<dbReference type="Proteomes" id="UP000050920">
    <property type="component" value="Unassembled WGS sequence"/>
</dbReference>
<comment type="caution">
    <text evidence="9">The sequence shown here is derived from an EMBL/GenBank/DDBJ whole genome shotgun (WGS) entry which is preliminary data.</text>
</comment>
<feature type="transmembrane region" description="Helical" evidence="7">
    <location>
        <begin position="357"/>
        <end position="375"/>
    </location>
</feature>
<evidence type="ECO:0000313" key="9">
    <source>
        <dbReference type="EMBL" id="KRO25070.1"/>
    </source>
</evidence>
<evidence type="ECO:0000313" key="10">
    <source>
        <dbReference type="Proteomes" id="UP000050920"/>
    </source>
</evidence>
<dbReference type="PROSITE" id="PS50850">
    <property type="entry name" value="MFS"/>
    <property type="match status" value="1"/>
</dbReference>
<dbReference type="PANTHER" id="PTHR43124:SF3">
    <property type="entry name" value="CHLORAMPHENICOL EFFLUX PUMP RV0191"/>
    <property type="match status" value="1"/>
</dbReference>
<feature type="transmembrane region" description="Helical" evidence="7">
    <location>
        <begin position="323"/>
        <end position="345"/>
    </location>
</feature>
<evidence type="ECO:0000256" key="6">
    <source>
        <dbReference type="ARBA" id="ARBA00023136"/>
    </source>
</evidence>
<keyword evidence="6 7" id="KW-0472">Membrane</keyword>
<evidence type="ECO:0000256" key="4">
    <source>
        <dbReference type="ARBA" id="ARBA00022692"/>
    </source>
</evidence>
<dbReference type="SUPFAM" id="SSF103473">
    <property type="entry name" value="MFS general substrate transporter"/>
    <property type="match status" value="1"/>
</dbReference>
<feature type="transmembrane region" description="Helical" evidence="7">
    <location>
        <begin position="264"/>
        <end position="282"/>
    </location>
</feature>
<evidence type="ECO:0000256" key="3">
    <source>
        <dbReference type="ARBA" id="ARBA00022475"/>
    </source>
</evidence>
<feature type="transmembrane region" description="Helical" evidence="7">
    <location>
        <begin position="201"/>
        <end position="218"/>
    </location>
</feature>
<name>A0A0R2NGX0_9LACO</name>
<feature type="transmembrane region" description="Helical" evidence="7">
    <location>
        <begin position="161"/>
        <end position="180"/>
    </location>
</feature>
<evidence type="ECO:0000256" key="7">
    <source>
        <dbReference type="SAM" id="Phobius"/>
    </source>
</evidence>
<feature type="transmembrane region" description="Helical" evidence="7">
    <location>
        <begin position="74"/>
        <end position="97"/>
    </location>
</feature>
<evidence type="ECO:0000256" key="5">
    <source>
        <dbReference type="ARBA" id="ARBA00022989"/>
    </source>
</evidence>
<evidence type="ECO:0000256" key="2">
    <source>
        <dbReference type="ARBA" id="ARBA00022448"/>
    </source>
</evidence>
<protein>
    <submittedName>
        <fullName evidence="9">Transport protein</fullName>
    </submittedName>
</protein>
<feature type="transmembrane region" description="Helical" evidence="7">
    <location>
        <begin position="42"/>
        <end position="62"/>
    </location>
</feature>
<keyword evidence="2" id="KW-0813">Transport</keyword>
<feature type="transmembrane region" description="Helical" evidence="7">
    <location>
        <begin position="288"/>
        <end position="311"/>
    </location>
</feature>
<comment type="subcellular location">
    <subcellularLocation>
        <location evidence="1">Cell membrane</location>
        <topology evidence="1">Multi-pass membrane protein</topology>
    </subcellularLocation>
</comment>
<dbReference type="Pfam" id="PF07690">
    <property type="entry name" value="MFS_1"/>
    <property type="match status" value="1"/>
</dbReference>
<dbReference type="EMBL" id="AYGX02000155">
    <property type="protein sequence ID" value="KRO25070.1"/>
    <property type="molecule type" value="Genomic_DNA"/>
</dbReference>
<dbReference type="GO" id="GO:0005886">
    <property type="term" value="C:plasma membrane"/>
    <property type="evidence" value="ECO:0007669"/>
    <property type="project" value="UniProtKB-SubCell"/>
</dbReference>
<keyword evidence="10" id="KW-1185">Reference proteome</keyword>
<reference evidence="9 10" key="1">
    <citation type="journal article" date="2015" name="Genome Announc.">
        <title>Expanding the biotechnology potential of lactobacilli through comparative genomics of 213 strains and associated genera.</title>
        <authorList>
            <person name="Sun Z."/>
            <person name="Harris H.M."/>
            <person name="McCann A."/>
            <person name="Guo C."/>
            <person name="Argimon S."/>
            <person name="Zhang W."/>
            <person name="Yang X."/>
            <person name="Jeffery I.B."/>
            <person name="Cooney J.C."/>
            <person name="Kagawa T.F."/>
            <person name="Liu W."/>
            <person name="Song Y."/>
            <person name="Salvetti E."/>
            <person name="Wrobel A."/>
            <person name="Rasinkangas P."/>
            <person name="Parkhill J."/>
            <person name="Rea M.C."/>
            <person name="O'Sullivan O."/>
            <person name="Ritari J."/>
            <person name="Douillard F.P."/>
            <person name="Paul Ross R."/>
            <person name="Yang R."/>
            <person name="Briner A.E."/>
            <person name="Felis G.E."/>
            <person name="de Vos W.M."/>
            <person name="Barrangou R."/>
            <person name="Klaenhammer T.R."/>
            <person name="Caufield P.W."/>
            <person name="Cui Y."/>
            <person name="Zhang H."/>
            <person name="O'Toole P.W."/>
        </authorList>
    </citation>
    <scope>NUCLEOTIDE SEQUENCE [LARGE SCALE GENOMIC DNA]</scope>
    <source>
        <strain evidence="9 10">DSM 21115</strain>
    </source>
</reference>
<feature type="transmembrane region" description="Helical" evidence="7">
    <location>
        <begin position="238"/>
        <end position="257"/>
    </location>
</feature>
<sequence>MAQPRPLTTLSILSLSTVSAISTVITGVIPALKTAFPTVATTWIELVVTIANFSALATLLANPRLTARFGIRKVVISGLLLSAIAGCGPLLDLSFAWLMVSRLLLGLGIGLFSPHAISLIAHTYHGEQRARLLGYQTGLSALGNAVLLSLAGILIGSSWHHVFWLYAVLAVIAGLVWWTVPEPAVPTTTVSAHAQLPRYQWGLIGLTFVTYLLIYGVQLKLPSLFTERQLGSSQVLNLTLAAMNIGGFVAGMTFGQLHRHLHRFTLTLGYAGAALSGGILLVTKSAPLAIAAAIFFNFIYSYTGPYLVFTSNQGLASAQINTLSSYLTVATIISAFAAPLVWNALGQIGPATLTNNVLAWTTGCLTLIAIITLFMKGKPADVH</sequence>
<evidence type="ECO:0000256" key="1">
    <source>
        <dbReference type="ARBA" id="ARBA00004651"/>
    </source>
</evidence>
<organism evidence="9 10">
    <name type="scientific">Lactiplantibacillus fabifermentans DSM 21115</name>
    <dbReference type="NCBI Taxonomy" id="1413187"/>
    <lineage>
        <taxon>Bacteria</taxon>
        <taxon>Bacillati</taxon>
        <taxon>Bacillota</taxon>
        <taxon>Bacilli</taxon>
        <taxon>Lactobacillales</taxon>
        <taxon>Lactobacillaceae</taxon>
        <taxon>Lactiplantibacillus</taxon>
    </lineage>
</organism>
<evidence type="ECO:0000259" key="8">
    <source>
        <dbReference type="PROSITE" id="PS50850"/>
    </source>
</evidence>
<feature type="transmembrane region" description="Helical" evidence="7">
    <location>
        <begin position="103"/>
        <end position="121"/>
    </location>
</feature>
<dbReference type="InterPro" id="IPR020846">
    <property type="entry name" value="MFS_dom"/>
</dbReference>
<keyword evidence="5 7" id="KW-1133">Transmembrane helix</keyword>
<feature type="transmembrane region" description="Helical" evidence="7">
    <location>
        <begin position="133"/>
        <end position="155"/>
    </location>
</feature>
<accession>A0A0R2NGX0</accession>
<dbReference type="GO" id="GO:0022857">
    <property type="term" value="F:transmembrane transporter activity"/>
    <property type="evidence" value="ECO:0007669"/>
    <property type="project" value="InterPro"/>
</dbReference>
<gene>
    <name evidence="9" type="ORF">DY78_GL001427</name>
</gene>
<dbReference type="InterPro" id="IPR011701">
    <property type="entry name" value="MFS"/>
</dbReference>
<dbReference type="AlphaFoldDB" id="A0A0R2NGX0"/>
<dbReference type="InterPro" id="IPR036259">
    <property type="entry name" value="MFS_trans_sf"/>
</dbReference>
<feature type="domain" description="Major facilitator superfamily (MFS) profile" evidence="8">
    <location>
        <begin position="1"/>
        <end position="381"/>
    </location>
</feature>